<organism evidence="1 2">
    <name type="scientific">Amblyomma americanum</name>
    <name type="common">Lone star tick</name>
    <dbReference type="NCBI Taxonomy" id="6943"/>
    <lineage>
        <taxon>Eukaryota</taxon>
        <taxon>Metazoa</taxon>
        <taxon>Ecdysozoa</taxon>
        <taxon>Arthropoda</taxon>
        <taxon>Chelicerata</taxon>
        <taxon>Arachnida</taxon>
        <taxon>Acari</taxon>
        <taxon>Parasitiformes</taxon>
        <taxon>Ixodida</taxon>
        <taxon>Ixodoidea</taxon>
        <taxon>Ixodidae</taxon>
        <taxon>Amblyomminae</taxon>
        <taxon>Amblyomma</taxon>
    </lineage>
</organism>
<evidence type="ECO:0000313" key="2">
    <source>
        <dbReference type="Proteomes" id="UP001321473"/>
    </source>
</evidence>
<reference evidence="1 2" key="1">
    <citation type="journal article" date="2023" name="Arcadia Sci">
        <title>De novo assembly of a long-read Amblyomma americanum tick genome.</title>
        <authorList>
            <person name="Chou S."/>
            <person name="Poskanzer K.E."/>
            <person name="Rollins M."/>
            <person name="Thuy-Boun P.S."/>
        </authorList>
    </citation>
    <scope>NUCLEOTIDE SEQUENCE [LARGE SCALE GENOMIC DNA]</scope>
    <source>
        <strain evidence="1">F_SG_1</strain>
        <tissue evidence="1">Salivary glands</tissue>
    </source>
</reference>
<keyword evidence="2" id="KW-1185">Reference proteome</keyword>
<sequence length="122" mass="13380">ANFLHLQVDLVVGYGPVANISHLGPPLSLLIPFTPVIAPIVSPFTRAGYVGLNKGLSELLSGLCNFLDGQVCSLVITITAFSSPYQLNETRVPMYVGHFPLGTTLQNLRHYYQVNSDKFQYN</sequence>
<dbReference type="InterPro" id="IPR029058">
    <property type="entry name" value="AB_hydrolase_fold"/>
</dbReference>
<name>A0AAQ4FI92_AMBAM</name>
<protein>
    <submittedName>
        <fullName evidence="1">Uncharacterized protein</fullName>
    </submittedName>
</protein>
<evidence type="ECO:0000313" key="1">
    <source>
        <dbReference type="EMBL" id="KAK8786997.1"/>
    </source>
</evidence>
<proteinExistence type="predicted"/>
<dbReference type="Gene3D" id="3.40.50.1820">
    <property type="entry name" value="alpha/beta hydrolase"/>
    <property type="match status" value="1"/>
</dbReference>
<dbReference type="AlphaFoldDB" id="A0AAQ4FI92"/>
<accession>A0AAQ4FI92</accession>
<comment type="caution">
    <text evidence="1">The sequence shown here is derived from an EMBL/GenBank/DDBJ whole genome shotgun (WGS) entry which is preliminary data.</text>
</comment>
<feature type="non-terminal residue" evidence="1">
    <location>
        <position position="1"/>
    </location>
</feature>
<gene>
    <name evidence="1" type="ORF">V5799_023227</name>
</gene>
<dbReference type="EMBL" id="JARKHS020002223">
    <property type="protein sequence ID" value="KAK8786997.1"/>
    <property type="molecule type" value="Genomic_DNA"/>
</dbReference>
<dbReference type="Proteomes" id="UP001321473">
    <property type="component" value="Unassembled WGS sequence"/>
</dbReference>